<feature type="domain" description="VRR-NUC" evidence="11">
    <location>
        <begin position="446"/>
        <end position="566"/>
    </location>
</feature>
<keyword evidence="10" id="KW-0464">Manganese</keyword>
<organism evidence="12 13">
    <name type="scientific">Candidatus Wallbacteria bacterium HGW-Wallbacteria-1</name>
    <dbReference type="NCBI Taxonomy" id="2013854"/>
    <lineage>
        <taxon>Bacteria</taxon>
        <taxon>Candidatus Walliibacteriota</taxon>
    </lineage>
</organism>
<comment type="similarity">
    <text evidence="4">Belongs to the FAN1 family.</text>
</comment>
<dbReference type="GO" id="GO:0046872">
    <property type="term" value="F:metal ion binding"/>
    <property type="evidence" value="ECO:0007669"/>
    <property type="project" value="UniProtKB-KW"/>
</dbReference>
<evidence type="ECO:0000256" key="7">
    <source>
        <dbReference type="ARBA" id="ARBA00022723"/>
    </source>
</evidence>
<dbReference type="Pfam" id="PF08774">
    <property type="entry name" value="VRR_NUC"/>
    <property type="match status" value="1"/>
</dbReference>
<comment type="cofactor">
    <cofactor evidence="2">
        <name>Mn(2+)</name>
        <dbReference type="ChEBI" id="CHEBI:29035"/>
    </cofactor>
</comment>
<evidence type="ECO:0000256" key="1">
    <source>
        <dbReference type="ARBA" id="ARBA00000983"/>
    </source>
</evidence>
<sequence>MEEDYYLQNFISMLDHVTGIYGDILDPHHMAFGSDFRELSPGAARLWVRAITRKGPALRIDRLNYSEIPCRDEAIAELCERGFAQLCGSVEARQALKTILKDEVTLIFSDILEQLAIPSRAGKSEMITALLDSDSRYDLIVERIAAHSPWLTLLRLDSLLILRLCYFGNLWQDLSEFVISDMGILKFEKVSFRKEDRYFQTSGDLNATMSLLLIADEIYLNLSAAEPEQINEWAERTFRCLEIGSGSEVRRRHDRIINSLARQLERIGDDLSLRKALELYSRAIAPPSRERRARIFLKAAEADAKTESAKTESARAAETLISEILDAPRDQDEYEFALRRRKSLPRFIPLVHQYILEPSAAVCVEELAAETLRQSVTGSKVWSVENSLMCGLLGLAFWDIIFAPHPGAFCNPYQRGPVDLFRPSFREARKSEISSRLDEILCRSGDTGEYLLEVRQQKSGTANFLVNWSLLTPELISAVLKTLGTENLVRIFDLMLFDLRSNCSGFPDLFMTFPVEDGAAGQPFSSYGYEFIEVKGPGDRLQANQIRWFRRFTEWGIPCSVMKIIYADECEAAD</sequence>
<dbReference type="Gene3D" id="3.40.1350.10">
    <property type="match status" value="1"/>
</dbReference>
<evidence type="ECO:0000256" key="4">
    <source>
        <dbReference type="ARBA" id="ARBA00005533"/>
    </source>
</evidence>
<keyword evidence="9" id="KW-0460">Magnesium</keyword>
<dbReference type="EMBL" id="PGXC01000029">
    <property type="protein sequence ID" value="PKK88957.1"/>
    <property type="molecule type" value="Genomic_DNA"/>
</dbReference>
<dbReference type="AlphaFoldDB" id="A0A2N1PKT1"/>
<evidence type="ECO:0000313" key="13">
    <source>
        <dbReference type="Proteomes" id="UP000233256"/>
    </source>
</evidence>
<dbReference type="EC" id="3.1.4.1" evidence="5"/>
<dbReference type="SMART" id="SM00990">
    <property type="entry name" value="VRR_NUC"/>
    <property type="match status" value="1"/>
</dbReference>
<accession>A0A2N1PKT1</accession>
<dbReference type="PANTHER" id="PTHR15749:SF4">
    <property type="entry name" value="FANCONI-ASSOCIATED NUCLEASE 1"/>
    <property type="match status" value="1"/>
</dbReference>
<dbReference type="GO" id="GO:0003676">
    <property type="term" value="F:nucleic acid binding"/>
    <property type="evidence" value="ECO:0007669"/>
    <property type="project" value="InterPro"/>
</dbReference>
<dbReference type="InterPro" id="IPR014883">
    <property type="entry name" value="VRR_NUC"/>
</dbReference>
<name>A0A2N1PKT1_9BACT</name>
<evidence type="ECO:0000259" key="11">
    <source>
        <dbReference type="SMART" id="SM00990"/>
    </source>
</evidence>
<dbReference type="InterPro" id="IPR011856">
    <property type="entry name" value="tRNA_endonuc-like_dom_sf"/>
</dbReference>
<dbReference type="GO" id="GO:0036297">
    <property type="term" value="P:interstrand cross-link repair"/>
    <property type="evidence" value="ECO:0007669"/>
    <property type="project" value="InterPro"/>
</dbReference>
<evidence type="ECO:0000256" key="8">
    <source>
        <dbReference type="ARBA" id="ARBA00022801"/>
    </source>
</evidence>
<proteinExistence type="inferred from homology"/>
<keyword evidence="6" id="KW-0540">Nuclease</keyword>
<comment type="caution">
    <text evidence="12">The sequence shown here is derived from an EMBL/GenBank/DDBJ whole genome shotgun (WGS) entry which is preliminary data.</text>
</comment>
<evidence type="ECO:0000256" key="9">
    <source>
        <dbReference type="ARBA" id="ARBA00022842"/>
    </source>
</evidence>
<gene>
    <name evidence="12" type="ORF">CVV64_16435</name>
</gene>
<evidence type="ECO:0000256" key="6">
    <source>
        <dbReference type="ARBA" id="ARBA00022722"/>
    </source>
</evidence>
<evidence type="ECO:0000313" key="12">
    <source>
        <dbReference type="EMBL" id="PKK88957.1"/>
    </source>
</evidence>
<keyword evidence="8" id="KW-0378">Hydrolase</keyword>
<dbReference type="Proteomes" id="UP000233256">
    <property type="component" value="Unassembled WGS sequence"/>
</dbReference>
<dbReference type="InterPro" id="IPR033315">
    <property type="entry name" value="Fan1-like"/>
</dbReference>
<evidence type="ECO:0000256" key="10">
    <source>
        <dbReference type="ARBA" id="ARBA00023211"/>
    </source>
</evidence>
<dbReference type="PANTHER" id="PTHR15749">
    <property type="entry name" value="FANCONI-ASSOCIATED NUCLEASE 1"/>
    <property type="match status" value="1"/>
</dbReference>
<evidence type="ECO:0000256" key="3">
    <source>
        <dbReference type="ARBA" id="ARBA00001946"/>
    </source>
</evidence>
<comment type="catalytic activity">
    <reaction evidence="1">
        <text>Hydrolytically removes 5'-nucleotides successively from the 3'-hydroxy termini of 3'-hydroxy-terminated oligonucleotides.</text>
        <dbReference type="EC" id="3.1.4.1"/>
    </reaction>
</comment>
<keyword evidence="7" id="KW-0479">Metal-binding</keyword>
<dbReference type="InterPro" id="IPR049125">
    <property type="entry name" value="FAN1-like_WH"/>
</dbReference>
<comment type="cofactor">
    <cofactor evidence="3">
        <name>Mg(2+)</name>
        <dbReference type="ChEBI" id="CHEBI:18420"/>
    </cofactor>
</comment>
<dbReference type="Pfam" id="PF21315">
    <property type="entry name" value="FAN1_HTH"/>
    <property type="match status" value="1"/>
</dbReference>
<protein>
    <recommendedName>
        <fullName evidence="5">phosphodiesterase I</fullName>
        <ecNumber evidence="5">3.1.4.1</ecNumber>
    </recommendedName>
</protein>
<reference evidence="12 13" key="1">
    <citation type="journal article" date="2017" name="ISME J.">
        <title>Potential for microbial H2 and metal transformations associated with novel bacteria and archaea in deep terrestrial subsurface sediments.</title>
        <authorList>
            <person name="Hernsdorf A.W."/>
            <person name="Amano Y."/>
            <person name="Miyakawa K."/>
            <person name="Ise K."/>
            <person name="Suzuki Y."/>
            <person name="Anantharaman K."/>
            <person name="Probst A."/>
            <person name="Burstein D."/>
            <person name="Thomas B.C."/>
            <person name="Banfield J.F."/>
        </authorList>
    </citation>
    <scope>NUCLEOTIDE SEQUENCE [LARGE SCALE GENOMIC DNA]</scope>
    <source>
        <strain evidence="12">HGW-Wallbacteria-1</strain>
    </source>
</reference>
<evidence type="ECO:0000256" key="5">
    <source>
        <dbReference type="ARBA" id="ARBA00012029"/>
    </source>
</evidence>
<evidence type="ECO:0000256" key="2">
    <source>
        <dbReference type="ARBA" id="ARBA00001936"/>
    </source>
</evidence>
<dbReference type="GO" id="GO:0004528">
    <property type="term" value="F:phosphodiesterase I activity"/>
    <property type="evidence" value="ECO:0007669"/>
    <property type="project" value="UniProtKB-EC"/>
</dbReference>